<organism evidence="1 2">
    <name type="scientific">Niastella soli</name>
    <dbReference type="NCBI Taxonomy" id="2821487"/>
    <lineage>
        <taxon>Bacteria</taxon>
        <taxon>Pseudomonadati</taxon>
        <taxon>Bacteroidota</taxon>
        <taxon>Chitinophagia</taxon>
        <taxon>Chitinophagales</taxon>
        <taxon>Chitinophagaceae</taxon>
        <taxon>Niastella</taxon>
    </lineage>
</organism>
<name>A0ABS3YZJ9_9BACT</name>
<sequence>MFHLFNHQANEHSDDELNIEIPAATEHELLHVIQAKKLYNDHATHHFFVGDESTVEIFNALKEIALRNDHEYFGILELHPEYEAVLSMLKLLVDSVPEMPAQPALNAIHWMDDMHPNCWMAWKNATFYLSGGATLISRFKQYLLQKQVTSEQIRIINY</sequence>
<accession>A0ABS3YZJ9</accession>
<dbReference type="Proteomes" id="UP000677244">
    <property type="component" value="Unassembled WGS sequence"/>
</dbReference>
<gene>
    <name evidence="1" type="ORF">J7I42_22980</name>
</gene>
<keyword evidence="2" id="KW-1185">Reference proteome</keyword>
<comment type="caution">
    <text evidence="1">The sequence shown here is derived from an EMBL/GenBank/DDBJ whole genome shotgun (WGS) entry which is preliminary data.</text>
</comment>
<evidence type="ECO:0000313" key="1">
    <source>
        <dbReference type="EMBL" id="MBO9203173.1"/>
    </source>
</evidence>
<reference evidence="1 2" key="1">
    <citation type="submission" date="2021-03" db="EMBL/GenBank/DDBJ databases">
        <title>Assistant Professor.</title>
        <authorList>
            <person name="Huq M.A."/>
        </authorList>
    </citation>
    <scope>NUCLEOTIDE SEQUENCE [LARGE SCALE GENOMIC DNA]</scope>
    <source>
        <strain evidence="1 2">MAH-29</strain>
    </source>
</reference>
<protein>
    <submittedName>
        <fullName evidence="1">Uncharacterized protein</fullName>
    </submittedName>
</protein>
<dbReference type="RefSeq" id="WP_209141224.1">
    <property type="nucleotide sequence ID" value="NZ_JAGHKO010000005.1"/>
</dbReference>
<dbReference type="EMBL" id="JAGHKO010000005">
    <property type="protein sequence ID" value="MBO9203173.1"/>
    <property type="molecule type" value="Genomic_DNA"/>
</dbReference>
<proteinExistence type="predicted"/>
<evidence type="ECO:0000313" key="2">
    <source>
        <dbReference type="Proteomes" id="UP000677244"/>
    </source>
</evidence>